<keyword evidence="4" id="KW-1185">Reference proteome</keyword>
<accession>A0A370IAB6</accession>
<gene>
    <name evidence="3" type="ORF">DFR76_10252</name>
</gene>
<keyword evidence="2" id="KW-0732">Signal</keyword>
<organism evidence="3 4">
    <name type="scientific">Nocardia pseudobrasiliensis</name>
    <dbReference type="NCBI Taxonomy" id="45979"/>
    <lineage>
        <taxon>Bacteria</taxon>
        <taxon>Bacillati</taxon>
        <taxon>Actinomycetota</taxon>
        <taxon>Actinomycetes</taxon>
        <taxon>Mycobacteriales</taxon>
        <taxon>Nocardiaceae</taxon>
        <taxon>Nocardia</taxon>
    </lineage>
</organism>
<feature type="region of interest" description="Disordered" evidence="1">
    <location>
        <begin position="73"/>
        <end position="102"/>
    </location>
</feature>
<sequence length="301" mass="28517">MGKCQPVLPVSRPRRLLTGAVAGALPLLVVAAAGGSAAATLPLDETTPIAFESAAAIAPAASAPIGAAPVGTTALEATSPGPASADSAPVDTNPADSAASVDPAVVERNSPAGMRLEPPRAPLAGVEVEALHLPDPTRLATVAPIQAPAGKLRFGDTRVDIPGWLPPEAATTVNDVSAQAEAQLASTLDAAGFAPSRSDRIAAETLGTAAVGAAVGAAAASPLAVAGAVIGGVAGTLAGMPMLPLGTPVVTALGATAGAAMITVPAAVVGAAIGAGVGAASGYLAPAVDAAAPDPGVAIVE</sequence>
<dbReference type="EMBL" id="QQBC01000002">
    <property type="protein sequence ID" value="RDI67655.1"/>
    <property type="molecule type" value="Genomic_DNA"/>
</dbReference>
<evidence type="ECO:0000256" key="2">
    <source>
        <dbReference type="SAM" id="SignalP"/>
    </source>
</evidence>
<reference evidence="3 4" key="1">
    <citation type="submission" date="2018-07" db="EMBL/GenBank/DDBJ databases">
        <title>Genomic Encyclopedia of Type Strains, Phase IV (KMG-IV): sequencing the most valuable type-strain genomes for metagenomic binning, comparative biology and taxonomic classification.</title>
        <authorList>
            <person name="Goeker M."/>
        </authorList>
    </citation>
    <scope>NUCLEOTIDE SEQUENCE [LARGE SCALE GENOMIC DNA]</scope>
    <source>
        <strain evidence="3 4">DSM 44290</strain>
    </source>
</reference>
<dbReference type="Proteomes" id="UP000254869">
    <property type="component" value="Unassembled WGS sequence"/>
</dbReference>
<proteinExistence type="predicted"/>
<comment type="caution">
    <text evidence="3">The sequence shown here is derived from an EMBL/GenBank/DDBJ whole genome shotgun (WGS) entry which is preliminary data.</text>
</comment>
<dbReference type="AlphaFoldDB" id="A0A370IAB6"/>
<protein>
    <submittedName>
        <fullName evidence="3">Uncharacterized protein</fullName>
    </submittedName>
</protein>
<evidence type="ECO:0000313" key="3">
    <source>
        <dbReference type="EMBL" id="RDI67655.1"/>
    </source>
</evidence>
<evidence type="ECO:0000256" key="1">
    <source>
        <dbReference type="SAM" id="MobiDB-lite"/>
    </source>
</evidence>
<feature type="chain" id="PRO_5038639837" evidence="2">
    <location>
        <begin position="32"/>
        <end position="301"/>
    </location>
</feature>
<feature type="signal peptide" evidence="2">
    <location>
        <begin position="1"/>
        <end position="31"/>
    </location>
</feature>
<name>A0A370IAB6_9NOCA</name>
<evidence type="ECO:0000313" key="4">
    <source>
        <dbReference type="Proteomes" id="UP000254869"/>
    </source>
</evidence>